<dbReference type="SMART" id="SM00049">
    <property type="entry name" value="DEP"/>
    <property type="match status" value="1"/>
</dbReference>
<dbReference type="GO" id="GO:0005096">
    <property type="term" value="F:GTPase activator activity"/>
    <property type="evidence" value="ECO:0007669"/>
    <property type="project" value="EnsemblFungi"/>
</dbReference>
<dbReference type="Pfam" id="PF00620">
    <property type="entry name" value="RhoGAP"/>
    <property type="match status" value="1"/>
</dbReference>
<feature type="non-terminal residue" evidence="5">
    <location>
        <position position="1"/>
    </location>
</feature>
<dbReference type="GO" id="GO:0005737">
    <property type="term" value="C:cytoplasm"/>
    <property type="evidence" value="ECO:0007669"/>
    <property type="project" value="TreeGrafter"/>
</dbReference>
<dbReference type="GO" id="GO:0005886">
    <property type="term" value="C:plasma membrane"/>
    <property type="evidence" value="ECO:0007669"/>
    <property type="project" value="TreeGrafter"/>
</dbReference>
<dbReference type="Pfam" id="PF00610">
    <property type="entry name" value="DEP"/>
    <property type="match status" value="1"/>
</dbReference>
<evidence type="ECO:0000313" key="6">
    <source>
        <dbReference type="Proteomes" id="UP000095038"/>
    </source>
</evidence>
<dbReference type="Pfam" id="PF00611">
    <property type="entry name" value="FCH"/>
    <property type="match status" value="1"/>
</dbReference>
<dbReference type="InterPro" id="IPR036390">
    <property type="entry name" value="WH_DNA-bd_sf"/>
</dbReference>
<protein>
    <submittedName>
        <fullName evidence="5">Rho GTPase activation protein</fullName>
    </submittedName>
</protein>
<dbReference type="Gene3D" id="1.10.10.10">
    <property type="entry name" value="Winged helix-like DNA-binding domain superfamily/Winged helix DNA-binding domain"/>
    <property type="match status" value="1"/>
</dbReference>
<dbReference type="PANTHER" id="PTHR23065:SF17">
    <property type="entry name" value="RHO-GTPASE-ACTIVATING PROTEIN RGD2"/>
    <property type="match status" value="1"/>
</dbReference>
<dbReference type="EMBL" id="KV454478">
    <property type="protein sequence ID" value="ODV62121.1"/>
    <property type="molecule type" value="Genomic_DNA"/>
</dbReference>
<dbReference type="Proteomes" id="UP000095038">
    <property type="component" value="Unassembled WGS sequence"/>
</dbReference>
<dbReference type="STRING" id="1344418.A0A1D2VKJ0"/>
<evidence type="ECO:0000259" key="3">
    <source>
        <dbReference type="PROSITE" id="PS50238"/>
    </source>
</evidence>
<feature type="domain" description="Rho-GAP" evidence="3">
    <location>
        <begin position="470"/>
        <end position="687"/>
    </location>
</feature>
<dbReference type="Gene3D" id="1.10.555.10">
    <property type="entry name" value="Rho GTPase activation protein"/>
    <property type="match status" value="1"/>
</dbReference>
<evidence type="ECO:0000259" key="2">
    <source>
        <dbReference type="PROSITE" id="PS50186"/>
    </source>
</evidence>
<dbReference type="PROSITE" id="PS50186">
    <property type="entry name" value="DEP"/>
    <property type="match status" value="1"/>
</dbReference>
<dbReference type="PANTHER" id="PTHR23065">
    <property type="entry name" value="PROLINE-SERINE-THREONINE PHOSPHATASE INTERACTING PROTEIN 1"/>
    <property type="match status" value="1"/>
</dbReference>
<dbReference type="SMART" id="SM00324">
    <property type="entry name" value="RhoGAP"/>
    <property type="match status" value="1"/>
</dbReference>
<feature type="domain" description="F-BAR" evidence="4">
    <location>
        <begin position="1"/>
        <end position="436"/>
    </location>
</feature>
<dbReference type="PROSITE" id="PS51741">
    <property type="entry name" value="F_BAR"/>
    <property type="match status" value="1"/>
</dbReference>
<dbReference type="OrthoDB" id="2155291at2759"/>
<sequence length="692" mass="80158">SFQNSFWSNQDDYESGLVLLYSQLRKGCLENEKILALFTDRKNLELSYGNSLHQICSDNNLVLNPSDNIDLNPSVKNSFKGINDSMIKEGSSRIKISQDIDLLVLSPFRKWSIEHKERINFSENFVLENITKYKTVLKDTLHSKNKYFIKYKFAEDFKQKLDKKSLDEGTLINDVSVEEKPSIKEPVVYYLGGAEYDEPQMKEIIKQLLNQVQVTSIKRFLVTYDKVSTGSNIVQAIQKTLQIQNLEKAELAGQDLIEEGFLRSIIFASNDFANSSKLYYQWKNEAYKLADIPFNSEQNSNEVEKEKKSLPSATLIHRTSTTIGPSAIASYFDGVKDKFVVTETNKENYNKILKDLKRLDNEYAASIQYLDESRLKLEELIMDHLEFMQRCESDRLKAIQKISYDFLDIFSRKSSIFIDCLKEAKMFQESIDPRKDLSFLIENYRTGFFIPKVKVYEDYFSSKILSNFGVNLQTKCRDDDKNAPLIVTNILNYINSIYLDMETDDNRIAAWLTTSKLQLVHQLRNEFNDPQKKITREYSISVLKNYIKTPQVITGLLKLYLLELPDSIIPSKLYDVFKRIYIDYEADDDQRINAITNALSSLPKPNIITLNAIVSHFEQFIDTISKSEALNELVNGKLTKSEYVKSEICHDYANCILRSPVQNNSIFSDKHPFKLLNDLIVFKKPIFKELKK</sequence>
<dbReference type="PROSITE" id="PS50238">
    <property type="entry name" value="RHOGAP"/>
    <property type="match status" value="1"/>
</dbReference>
<evidence type="ECO:0000259" key="4">
    <source>
        <dbReference type="PROSITE" id="PS51741"/>
    </source>
</evidence>
<dbReference type="SUPFAM" id="SSF103657">
    <property type="entry name" value="BAR/IMD domain-like"/>
    <property type="match status" value="1"/>
</dbReference>
<evidence type="ECO:0000313" key="5">
    <source>
        <dbReference type="EMBL" id="ODV62121.1"/>
    </source>
</evidence>
<accession>A0A1D2VKJ0</accession>
<dbReference type="InterPro" id="IPR031160">
    <property type="entry name" value="F_BAR_dom"/>
</dbReference>
<dbReference type="SUPFAM" id="SSF46785">
    <property type="entry name" value="Winged helix' DNA-binding domain"/>
    <property type="match status" value="1"/>
</dbReference>
<dbReference type="InterPro" id="IPR036388">
    <property type="entry name" value="WH-like_DNA-bd_sf"/>
</dbReference>
<dbReference type="GO" id="GO:0000935">
    <property type="term" value="C:division septum"/>
    <property type="evidence" value="ECO:0007669"/>
    <property type="project" value="TreeGrafter"/>
</dbReference>
<dbReference type="InterPro" id="IPR008936">
    <property type="entry name" value="Rho_GTPase_activation_prot"/>
</dbReference>
<reference evidence="6" key="1">
    <citation type="submission" date="2016-05" db="EMBL/GenBank/DDBJ databases">
        <title>Comparative genomics of biotechnologically important yeasts.</title>
        <authorList>
            <consortium name="DOE Joint Genome Institute"/>
            <person name="Riley R."/>
            <person name="Haridas S."/>
            <person name="Wolfe K.H."/>
            <person name="Lopes M.R."/>
            <person name="Hittinger C.T."/>
            <person name="Goker M."/>
            <person name="Salamov A."/>
            <person name="Wisecaver J."/>
            <person name="Long T.M."/>
            <person name="Aerts A.L."/>
            <person name="Barry K."/>
            <person name="Choi C."/>
            <person name="Clum A."/>
            <person name="Coughlan A.Y."/>
            <person name="Deshpande S."/>
            <person name="Douglass A.P."/>
            <person name="Hanson S.J."/>
            <person name="Klenk H.-P."/>
            <person name="Labutti K."/>
            <person name="Lapidus A."/>
            <person name="Lindquist E."/>
            <person name="Lipzen A."/>
            <person name="Meier-Kolthoff J.P."/>
            <person name="Ohm R.A."/>
            <person name="Otillar R.P."/>
            <person name="Pangilinan J."/>
            <person name="Peng Y."/>
            <person name="Rokas A."/>
            <person name="Rosa C.A."/>
            <person name="Scheuner C."/>
            <person name="Sibirny A.A."/>
            <person name="Slot J.C."/>
            <person name="Stielow J.B."/>
            <person name="Sun H."/>
            <person name="Kurtzman C.P."/>
            <person name="Blackwell M."/>
            <person name="Grigoriev I.V."/>
            <person name="Jeffries T.W."/>
        </authorList>
    </citation>
    <scope>NUCLEOTIDE SEQUENCE [LARGE SCALE GENOMIC DNA]</scope>
    <source>
        <strain evidence="6">DSM 1968</strain>
    </source>
</reference>
<dbReference type="InterPro" id="IPR000198">
    <property type="entry name" value="RhoGAP_dom"/>
</dbReference>
<keyword evidence="6" id="KW-1185">Reference proteome</keyword>
<dbReference type="GO" id="GO:0007010">
    <property type="term" value="P:cytoskeleton organization"/>
    <property type="evidence" value="ECO:0007669"/>
    <property type="project" value="TreeGrafter"/>
</dbReference>
<dbReference type="RefSeq" id="XP_020048428.1">
    <property type="nucleotide sequence ID" value="XM_020189475.1"/>
</dbReference>
<organism evidence="5 6">
    <name type="scientific">Ascoidea rubescens DSM 1968</name>
    <dbReference type="NCBI Taxonomy" id="1344418"/>
    <lineage>
        <taxon>Eukaryota</taxon>
        <taxon>Fungi</taxon>
        <taxon>Dikarya</taxon>
        <taxon>Ascomycota</taxon>
        <taxon>Saccharomycotina</taxon>
        <taxon>Saccharomycetes</taxon>
        <taxon>Ascoideaceae</taxon>
        <taxon>Ascoidea</taxon>
    </lineage>
</organism>
<feature type="non-terminal residue" evidence="5">
    <location>
        <position position="692"/>
    </location>
</feature>
<dbReference type="InterPro" id="IPR000591">
    <property type="entry name" value="DEP_dom"/>
</dbReference>
<dbReference type="InParanoid" id="A0A1D2VKJ0"/>
<gene>
    <name evidence="5" type="ORF">ASCRUDRAFT_17283</name>
</gene>
<dbReference type="AlphaFoldDB" id="A0A1D2VKJ0"/>
<evidence type="ECO:0000256" key="1">
    <source>
        <dbReference type="PROSITE-ProRule" id="PRU01077"/>
    </source>
</evidence>
<keyword evidence="1" id="KW-0175">Coiled coil</keyword>
<dbReference type="FunCoup" id="A0A1D2VKJ0">
    <property type="interactions" value="58"/>
</dbReference>
<feature type="domain" description="DEP" evidence="2">
    <location>
        <begin position="208"/>
        <end position="284"/>
    </location>
</feature>
<dbReference type="SUPFAM" id="SSF48350">
    <property type="entry name" value="GTPase activation domain, GAP"/>
    <property type="match status" value="1"/>
</dbReference>
<dbReference type="InterPro" id="IPR027267">
    <property type="entry name" value="AH/BAR_dom_sf"/>
</dbReference>
<proteinExistence type="predicted"/>
<dbReference type="GO" id="GO:0007264">
    <property type="term" value="P:small GTPase-mediated signal transduction"/>
    <property type="evidence" value="ECO:0007669"/>
    <property type="project" value="EnsemblFungi"/>
</dbReference>
<name>A0A1D2VKJ0_9ASCO</name>
<dbReference type="Gene3D" id="1.20.1270.60">
    <property type="entry name" value="Arfaptin homology (AH) domain/BAR domain"/>
    <property type="match status" value="1"/>
</dbReference>
<dbReference type="GeneID" id="30963111"/>
<dbReference type="InterPro" id="IPR001060">
    <property type="entry name" value="FCH_dom"/>
</dbReference>